<sequence>MKNPWVLQFLVALCIVDCARAASPALTIPQPTLSVGEKEAKRTILTEGTNYITCTDADGELTRAYISSMNPSTPCAGCFALEICGGNTPPTDYCLTYQPSQGKFVFTQVDNYRVAIVCTDDTADPAATGTVEVAVVKNQQPVFTTPGFGQYLVLCFCLSVGWKLSGVEVEAGGGGIGGKCV</sequence>
<keyword evidence="1" id="KW-0732">Signal</keyword>
<organism evidence="2 3">
    <name type="scientific">Littorina saxatilis</name>
    <dbReference type="NCBI Taxonomy" id="31220"/>
    <lineage>
        <taxon>Eukaryota</taxon>
        <taxon>Metazoa</taxon>
        <taxon>Spiralia</taxon>
        <taxon>Lophotrochozoa</taxon>
        <taxon>Mollusca</taxon>
        <taxon>Gastropoda</taxon>
        <taxon>Caenogastropoda</taxon>
        <taxon>Littorinimorpha</taxon>
        <taxon>Littorinoidea</taxon>
        <taxon>Littorinidae</taxon>
        <taxon>Littorina</taxon>
    </lineage>
</organism>
<dbReference type="Proteomes" id="UP001374579">
    <property type="component" value="Unassembled WGS sequence"/>
</dbReference>
<comment type="caution">
    <text evidence="2">The sequence shown here is derived from an EMBL/GenBank/DDBJ whole genome shotgun (WGS) entry which is preliminary data.</text>
</comment>
<gene>
    <name evidence="2" type="ORF">V1264_009027</name>
</gene>
<accession>A0AAN9AQU1</accession>
<name>A0AAN9AQU1_9CAEN</name>
<evidence type="ECO:0000256" key="1">
    <source>
        <dbReference type="SAM" id="SignalP"/>
    </source>
</evidence>
<protein>
    <submittedName>
        <fullName evidence="2">Uncharacterized protein</fullName>
    </submittedName>
</protein>
<evidence type="ECO:0000313" key="2">
    <source>
        <dbReference type="EMBL" id="KAK7091332.1"/>
    </source>
</evidence>
<feature type="chain" id="PRO_5042991058" evidence="1">
    <location>
        <begin position="22"/>
        <end position="181"/>
    </location>
</feature>
<proteinExistence type="predicted"/>
<evidence type="ECO:0000313" key="3">
    <source>
        <dbReference type="Proteomes" id="UP001374579"/>
    </source>
</evidence>
<reference evidence="2 3" key="1">
    <citation type="submission" date="2024-02" db="EMBL/GenBank/DDBJ databases">
        <title>Chromosome-scale genome assembly of the rough periwinkle Littorina saxatilis.</title>
        <authorList>
            <person name="De Jode A."/>
            <person name="Faria R."/>
            <person name="Formenti G."/>
            <person name="Sims Y."/>
            <person name="Smith T.P."/>
            <person name="Tracey A."/>
            <person name="Wood J.M.D."/>
            <person name="Zagrodzka Z.B."/>
            <person name="Johannesson K."/>
            <person name="Butlin R.K."/>
            <person name="Leder E.H."/>
        </authorList>
    </citation>
    <scope>NUCLEOTIDE SEQUENCE [LARGE SCALE GENOMIC DNA]</scope>
    <source>
        <strain evidence="2">Snail1</strain>
        <tissue evidence="2">Muscle</tissue>
    </source>
</reference>
<dbReference type="AlphaFoldDB" id="A0AAN9AQU1"/>
<feature type="signal peptide" evidence="1">
    <location>
        <begin position="1"/>
        <end position="21"/>
    </location>
</feature>
<keyword evidence="3" id="KW-1185">Reference proteome</keyword>
<dbReference type="EMBL" id="JBAMIC010000022">
    <property type="protein sequence ID" value="KAK7091332.1"/>
    <property type="molecule type" value="Genomic_DNA"/>
</dbReference>